<dbReference type="Pfam" id="PF20970">
    <property type="entry name" value="MASE10"/>
    <property type="match status" value="1"/>
</dbReference>
<evidence type="ECO:0000259" key="2">
    <source>
        <dbReference type="PROSITE" id="PS50885"/>
    </source>
</evidence>
<evidence type="ECO:0000256" key="1">
    <source>
        <dbReference type="SAM" id="Phobius"/>
    </source>
</evidence>
<evidence type="ECO:0000313" key="5">
    <source>
        <dbReference type="Proteomes" id="UP000324760"/>
    </source>
</evidence>
<feature type="transmembrane region" description="Helical" evidence="1">
    <location>
        <begin position="36"/>
        <end position="52"/>
    </location>
</feature>
<keyword evidence="1" id="KW-0812">Transmembrane</keyword>
<dbReference type="RefSeq" id="WP_138987996.1">
    <property type="nucleotide sequence ID" value="NZ_VAWC01000005.1"/>
</dbReference>
<dbReference type="GO" id="GO:0016020">
    <property type="term" value="C:membrane"/>
    <property type="evidence" value="ECO:0007669"/>
    <property type="project" value="InterPro"/>
</dbReference>
<organism evidence="4 5">
    <name type="scientific">Neptunomonas concharum</name>
    <dbReference type="NCBI Taxonomy" id="1031538"/>
    <lineage>
        <taxon>Bacteria</taxon>
        <taxon>Pseudomonadati</taxon>
        <taxon>Pseudomonadota</taxon>
        <taxon>Gammaproteobacteria</taxon>
        <taxon>Oceanospirillales</taxon>
        <taxon>Oceanospirillaceae</taxon>
        <taxon>Neptunomonas</taxon>
    </lineage>
</organism>
<dbReference type="SMART" id="SM00471">
    <property type="entry name" value="HDc"/>
    <property type="match status" value="1"/>
</dbReference>
<gene>
    <name evidence="4" type="ORF">F0U83_14325</name>
</gene>
<evidence type="ECO:0000313" key="4">
    <source>
        <dbReference type="EMBL" id="QEQ98456.1"/>
    </source>
</evidence>
<feature type="transmembrane region" description="Helical" evidence="1">
    <location>
        <begin position="73"/>
        <end position="93"/>
    </location>
</feature>
<dbReference type="PROSITE" id="PS51832">
    <property type="entry name" value="HD_GYP"/>
    <property type="match status" value="1"/>
</dbReference>
<dbReference type="Gene3D" id="1.10.3210.10">
    <property type="entry name" value="Hypothetical protein af1432"/>
    <property type="match status" value="1"/>
</dbReference>
<feature type="domain" description="HD-GYP" evidence="3">
    <location>
        <begin position="272"/>
        <end position="482"/>
    </location>
</feature>
<dbReference type="KEGG" id="ncu:F0U83_14325"/>
<dbReference type="Pfam" id="PF13487">
    <property type="entry name" value="HD_5"/>
    <property type="match status" value="1"/>
</dbReference>
<accession>A0A5P1RHJ9</accession>
<dbReference type="SUPFAM" id="SSF109604">
    <property type="entry name" value="HD-domain/PDEase-like"/>
    <property type="match status" value="1"/>
</dbReference>
<dbReference type="PANTHER" id="PTHR45228">
    <property type="entry name" value="CYCLIC DI-GMP PHOSPHODIESTERASE TM_0186-RELATED"/>
    <property type="match status" value="1"/>
</dbReference>
<dbReference type="GO" id="GO:0007165">
    <property type="term" value="P:signal transduction"/>
    <property type="evidence" value="ECO:0007669"/>
    <property type="project" value="InterPro"/>
</dbReference>
<keyword evidence="1" id="KW-0472">Membrane</keyword>
<dbReference type="InterPro" id="IPR003607">
    <property type="entry name" value="HD/PDEase_dom"/>
</dbReference>
<dbReference type="InterPro" id="IPR003660">
    <property type="entry name" value="HAMP_dom"/>
</dbReference>
<dbReference type="InterPro" id="IPR048440">
    <property type="entry name" value="MASE10"/>
</dbReference>
<feature type="transmembrane region" description="Helical" evidence="1">
    <location>
        <begin position="193"/>
        <end position="216"/>
    </location>
</feature>
<dbReference type="OrthoDB" id="9816273at2"/>
<dbReference type="GO" id="GO:0008081">
    <property type="term" value="F:phosphoric diester hydrolase activity"/>
    <property type="evidence" value="ECO:0007669"/>
    <property type="project" value="UniProtKB-ARBA"/>
</dbReference>
<dbReference type="PROSITE" id="PS50885">
    <property type="entry name" value="HAMP"/>
    <property type="match status" value="1"/>
</dbReference>
<dbReference type="AlphaFoldDB" id="A0A5P1RHJ9"/>
<dbReference type="InterPro" id="IPR037522">
    <property type="entry name" value="HD_GYP_dom"/>
</dbReference>
<dbReference type="EMBL" id="CP043869">
    <property type="protein sequence ID" value="QEQ98456.1"/>
    <property type="molecule type" value="Genomic_DNA"/>
</dbReference>
<protein>
    <submittedName>
        <fullName evidence="4">HD domain-containing protein</fullName>
    </submittedName>
</protein>
<feature type="transmembrane region" description="Helical" evidence="1">
    <location>
        <begin position="12"/>
        <end position="30"/>
    </location>
</feature>
<keyword evidence="5" id="KW-1185">Reference proteome</keyword>
<name>A0A5P1RHJ9_9GAMM</name>
<dbReference type="InterPro" id="IPR052020">
    <property type="entry name" value="Cyclic_di-GMP/3'3'-cGAMP_PDE"/>
</dbReference>
<dbReference type="Proteomes" id="UP000324760">
    <property type="component" value="Chromosome"/>
</dbReference>
<keyword evidence="1" id="KW-1133">Transmembrane helix</keyword>
<proteinExistence type="predicted"/>
<feature type="domain" description="HAMP" evidence="2">
    <location>
        <begin position="229"/>
        <end position="270"/>
    </location>
</feature>
<reference evidence="4 5" key="1">
    <citation type="journal article" date="2019" name="Biochem. Eng. J.">
        <title>Metabolic engineering of the marine bacteria Neptunomonas concharum for the production of acetoin and meso-2,3-butanediol from acetate.</title>
        <authorList>
            <person name="Li W."/>
            <person name="Pu N."/>
            <person name="Liu C.-X."/>
            <person name="Yuan Q.-P."/>
            <person name="Li Z.-J."/>
        </authorList>
    </citation>
    <scope>NUCLEOTIDE SEQUENCE [LARGE SCALE GENOMIC DNA]</scope>
    <source>
        <strain evidence="4 5">JCM17730</strain>
    </source>
</reference>
<feature type="transmembrane region" description="Helical" evidence="1">
    <location>
        <begin position="152"/>
        <end position="173"/>
    </location>
</feature>
<dbReference type="CDD" id="cd06225">
    <property type="entry name" value="HAMP"/>
    <property type="match status" value="1"/>
</dbReference>
<dbReference type="PANTHER" id="PTHR45228:SF5">
    <property type="entry name" value="CYCLIC DI-GMP PHOSPHODIESTERASE VC_1348-RELATED"/>
    <property type="match status" value="1"/>
</dbReference>
<dbReference type="CDD" id="cd00077">
    <property type="entry name" value="HDc"/>
    <property type="match status" value="1"/>
</dbReference>
<evidence type="ECO:0000259" key="3">
    <source>
        <dbReference type="PROSITE" id="PS51832"/>
    </source>
</evidence>
<sequence>MQTLMLRTSFHYFIALVLFSFYGVQVCPFLDSLTTGQLITPIAISFIIMWVLRKQIEKALAQQSPKRQVKSQFIADFSLFLTFGVLIALYNFLAHNFPMESSSKVLIGMSVLGFFISCEQALYREYRLAEQLRQTKQHLEPDENPYPLTQKFVWFATACAVSVVGVVFLVISKDLEWLIHTGESVSLETARKYILGEIVFVVAVMMFYILAIIISYSRNLKLFISAENHALALVSQGNLCAQVPVTSNDEFGLMAMHTNGMIKALAKQTEELSLTRDASILGLASLAETRDNETGAHILRTQNYVRVLAEHLSLQKKYRPQLNAETIDLLYKSAPLHDVGKVGIPDSILLKPGKLTDEEFNVMKSHAQIGADALQVAEDQLGSNSFLRIAREISLTHHEKWDGSGYPVGLKAENIPLSGRLMALADVYDALRSKRVYKPAFSHEKAKEIILEGRGSHFDPAIVDAFLSLEGVFIDIAETYQDAHPQEST</sequence>
<dbReference type="Gene3D" id="6.10.340.10">
    <property type="match status" value="1"/>
</dbReference>